<geneLocation type="plasmid" evidence="1 2">
    <name>unnamed3</name>
</geneLocation>
<accession>A0A2Z4YST7</accession>
<keyword evidence="1" id="KW-0614">Plasmid</keyword>
<name>A0A2Z4YST7_RHILE</name>
<organism evidence="1 2">
    <name type="scientific">Rhizobium leguminosarum</name>
    <dbReference type="NCBI Taxonomy" id="384"/>
    <lineage>
        <taxon>Bacteria</taxon>
        <taxon>Pseudomonadati</taxon>
        <taxon>Pseudomonadota</taxon>
        <taxon>Alphaproteobacteria</taxon>
        <taxon>Hyphomicrobiales</taxon>
        <taxon>Rhizobiaceae</taxon>
        <taxon>Rhizobium/Agrobacterium group</taxon>
        <taxon>Rhizobium</taxon>
    </lineage>
</organism>
<sequence>MTWMRIGTGQGRLDTPVLGGINVNVIIAWFDEPGGLMGHKGNSCYLWEWVERADRTNPSPPSRRLNCQKRHSFRELRTLRVNAEVSDVLNMWDVEGSDAGGQMMSLMARGTLCT</sequence>
<dbReference type="Proteomes" id="UP000251166">
    <property type="component" value="Plasmid unnamed3"/>
</dbReference>
<evidence type="ECO:0000313" key="2">
    <source>
        <dbReference type="Proteomes" id="UP000251166"/>
    </source>
</evidence>
<gene>
    <name evidence="1" type="ORF">DLJ82_6158</name>
</gene>
<evidence type="ECO:0000313" key="1">
    <source>
        <dbReference type="EMBL" id="AXA44129.1"/>
    </source>
</evidence>
<dbReference type="AlphaFoldDB" id="A0A2Z4YST7"/>
<protein>
    <submittedName>
        <fullName evidence="1">Uncharacterized protein</fullName>
    </submittedName>
</protein>
<reference evidence="1 2" key="1">
    <citation type="submission" date="2018-07" db="EMBL/GenBank/DDBJ databases">
        <title>Rhizobium leguminosarum strain:ATCC 14479 Genome sequencing and assembly.</title>
        <authorList>
            <person name="Chakraborty R."/>
        </authorList>
    </citation>
    <scope>NUCLEOTIDE SEQUENCE [LARGE SCALE GENOMIC DNA]</scope>
    <source>
        <strain evidence="1 2">ATCC 14479</strain>
        <plasmid evidence="2">Plasmid unnamed3</plasmid>
    </source>
</reference>
<dbReference type="EMBL" id="CP030763">
    <property type="protein sequence ID" value="AXA44129.1"/>
    <property type="molecule type" value="Genomic_DNA"/>
</dbReference>
<proteinExistence type="predicted"/>